<name>A0A183VCY5_TOXCA</name>
<accession>A0A183VCY5</accession>
<dbReference type="EMBL" id="UYWY01025730">
    <property type="protein sequence ID" value="VDM49926.1"/>
    <property type="molecule type" value="Genomic_DNA"/>
</dbReference>
<organism evidence="2 3">
    <name type="scientific">Toxocara canis</name>
    <name type="common">Canine roundworm</name>
    <dbReference type="NCBI Taxonomy" id="6265"/>
    <lineage>
        <taxon>Eukaryota</taxon>
        <taxon>Metazoa</taxon>
        <taxon>Ecdysozoa</taxon>
        <taxon>Nematoda</taxon>
        <taxon>Chromadorea</taxon>
        <taxon>Rhabditida</taxon>
        <taxon>Spirurina</taxon>
        <taxon>Ascaridomorpha</taxon>
        <taxon>Ascaridoidea</taxon>
        <taxon>Toxocaridae</taxon>
        <taxon>Toxocara</taxon>
    </lineage>
</organism>
<gene>
    <name evidence="1" type="ORF">TCNE_LOCUS18605</name>
</gene>
<dbReference type="WBParaSite" id="TCNE_0001860901-mRNA-1">
    <property type="protein sequence ID" value="TCNE_0001860901-mRNA-1"/>
    <property type="gene ID" value="TCNE_0001860901"/>
</dbReference>
<evidence type="ECO:0000313" key="1">
    <source>
        <dbReference type="EMBL" id="VDM49926.1"/>
    </source>
</evidence>
<evidence type="ECO:0000313" key="3">
    <source>
        <dbReference type="WBParaSite" id="TCNE_0001860901-mRNA-1"/>
    </source>
</evidence>
<proteinExistence type="predicted"/>
<reference evidence="3" key="1">
    <citation type="submission" date="2016-06" db="UniProtKB">
        <authorList>
            <consortium name="WormBaseParasite"/>
        </authorList>
    </citation>
    <scope>IDENTIFICATION</scope>
</reference>
<evidence type="ECO:0000313" key="2">
    <source>
        <dbReference type="Proteomes" id="UP000050794"/>
    </source>
</evidence>
<keyword evidence="2" id="KW-1185">Reference proteome</keyword>
<dbReference type="AlphaFoldDB" id="A0A183VCY5"/>
<dbReference type="Proteomes" id="UP000050794">
    <property type="component" value="Unassembled WGS sequence"/>
</dbReference>
<protein>
    <submittedName>
        <fullName evidence="1 3">Uncharacterized protein</fullName>
    </submittedName>
</protein>
<sequence length="69" mass="7714">MFSEMLEPGIELSDDIENAQAIIPLEVGQYTLEQLGFLVWHLDFIPDGIEGGFLQGDLFFQHSTNSGEI</sequence>
<reference evidence="1 2" key="2">
    <citation type="submission" date="2018-11" db="EMBL/GenBank/DDBJ databases">
        <authorList>
            <consortium name="Pathogen Informatics"/>
        </authorList>
    </citation>
    <scope>NUCLEOTIDE SEQUENCE [LARGE SCALE GENOMIC DNA]</scope>
</reference>